<protein>
    <recommendedName>
        <fullName evidence="5">Dehydrogenase/reductase SDR family member 7</fullName>
    </recommendedName>
</protein>
<dbReference type="EMBL" id="WNYA01000007">
    <property type="protein sequence ID" value="KAG8561125.1"/>
    <property type="molecule type" value="Genomic_DNA"/>
</dbReference>
<name>A0AAV7ANY0_ENGPU</name>
<keyword evidence="4" id="KW-1185">Reference proteome</keyword>
<dbReference type="Proteomes" id="UP000824782">
    <property type="component" value="Unassembled WGS sequence"/>
</dbReference>
<dbReference type="Gene3D" id="3.40.50.720">
    <property type="entry name" value="NAD(P)-binding Rossmann-like Domain"/>
    <property type="match status" value="1"/>
</dbReference>
<dbReference type="Pfam" id="PF00106">
    <property type="entry name" value="adh_short"/>
    <property type="match status" value="1"/>
</dbReference>
<dbReference type="PROSITE" id="PS00061">
    <property type="entry name" value="ADH_SHORT"/>
    <property type="match status" value="1"/>
</dbReference>
<dbReference type="EMBL" id="WNYA01000007">
    <property type="protein sequence ID" value="KAG8561127.1"/>
    <property type="molecule type" value="Genomic_DNA"/>
</dbReference>
<evidence type="ECO:0000256" key="1">
    <source>
        <dbReference type="ARBA" id="ARBA00023002"/>
    </source>
</evidence>
<dbReference type="InterPro" id="IPR020904">
    <property type="entry name" value="Sc_DH/Rdtase_CS"/>
</dbReference>
<evidence type="ECO:0008006" key="5">
    <source>
        <dbReference type="Google" id="ProtNLM"/>
    </source>
</evidence>
<comment type="similarity">
    <text evidence="2">Belongs to the short-chain dehydrogenases/reductases (SDR) family.</text>
</comment>
<dbReference type="InterPro" id="IPR053011">
    <property type="entry name" value="SDR_family_member_7"/>
</dbReference>
<accession>A0AAV7ANY0</accession>
<evidence type="ECO:0000256" key="2">
    <source>
        <dbReference type="RuleBase" id="RU000363"/>
    </source>
</evidence>
<dbReference type="InterPro" id="IPR036291">
    <property type="entry name" value="NAD(P)-bd_dom_sf"/>
</dbReference>
<dbReference type="GO" id="GO:0016491">
    <property type="term" value="F:oxidoreductase activity"/>
    <property type="evidence" value="ECO:0007669"/>
    <property type="project" value="UniProtKB-KW"/>
</dbReference>
<keyword evidence="1" id="KW-0560">Oxidoreductase</keyword>
<dbReference type="InterPro" id="IPR002347">
    <property type="entry name" value="SDR_fam"/>
</dbReference>
<dbReference type="PRINTS" id="PR00081">
    <property type="entry name" value="GDHRDH"/>
</dbReference>
<evidence type="ECO:0000313" key="4">
    <source>
        <dbReference type="Proteomes" id="UP000824782"/>
    </source>
</evidence>
<reference evidence="3" key="1">
    <citation type="thesis" date="2020" institute="ProQuest LLC" country="789 East Eisenhower Parkway, Ann Arbor, MI, USA">
        <title>Comparative Genomics and Chromosome Evolution.</title>
        <authorList>
            <person name="Mudd A.B."/>
        </authorList>
    </citation>
    <scope>NUCLEOTIDE SEQUENCE</scope>
    <source>
        <strain evidence="3">237g6f4</strain>
        <tissue evidence="3">Blood</tissue>
    </source>
</reference>
<evidence type="ECO:0000313" key="3">
    <source>
        <dbReference type="EMBL" id="KAG8561125.1"/>
    </source>
</evidence>
<dbReference type="PANTHER" id="PTHR44269:SF1">
    <property type="entry name" value="DEHYDROGENASE_REDUCTASE SDR FAMILY MEMBER 7"/>
    <property type="match status" value="1"/>
</dbReference>
<dbReference type="PANTHER" id="PTHR44269">
    <property type="entry name" value="DEHYDROGENASE/REDUCTASE SDR FAMILY MEMBER 7-RELATED"/>
    <property type="match status" value="1"/>
</dbReference>
<dbReference type="PRINTS" id="PR00080">
    <property type="entry name" value="SDRFAMILY"/>
</dbReference>
<gene>
    <name evidence="3" type="ORF">GDO81_015255</name>
</gene>
<dbReference type="EMBL" id="WNYA01000007">
    <property type="protein sequence ID" value="KAG8561126.1"/>
    <property type="molecule type" value="Genomic_DNA"/>
</dbReference>
<dbReference type="CDD" id="cd05332">
    <property type="entry name" value="11beta-HSD1_like_SDR_c"/>
    <property type="match status" value="1"/>
</dbReference>
<comment type="caution">
    <text evidence="3">The sequence shown here is derived from an EMBL/GenBank/DDBJ whole genome shotgun (WGS) entry which is preliminary data.</text>
</comment>
<proteinExistence type="inferred from homology"/>
<dbReference type="AlphaFoldDB" id="A0AAV7ANY0"/>
<dbReference type="SUPFAM" id="SSF51735">
    <property type="entry name" value="NAD(P)-binding Rossmann-fold domains"/>
    <property type="match status" value="1"/>
</dbReference>
<organism evidence="3 4">
    <name type="scientific">Engystomops pustulosus</name>
    <name type="common">Tungara frog</name>
    <name type="synonym">Physalaemus pustulosus</name>
    <dbReference type="NCBI Taxonomy" id="76066"/>
    <lineage>
        <taxon>Eukaryota</taxon>
        <taxon>Metazoa</taxon>
        <taxon>Chordata</taxon>
        <taxon>Craniata</taxon>
        <taxon>Vertebrata</taxon>
        <taxon>Euteleostomi</taxon>
        <taxon>Amphibia</taxon>
        <taxon>Batrachia</taxon>
        <taxon>Anura</taxon>
        <taxon>Neobatrachia</taxon>
        <taxon>Hyloidea</taxon>
        <taxon>Leptodactylidae</taxon>
        <taxon>Leiuperinae</taxon>
        <taxon>Engystomops</taxon>
    </lineage>
</organism>
<sequence>MDALTCLLCLALGCLLYAVIQFVRFLKADGDLTLLWAERFGSSPESNLRGSVVWVTGASSGIGEELCYQLAKLGASLILSSRREAELLRVKKRCLEISSLEEKDLLIVPLDLTDLSTHQAATDKVIKYFGRIDILVNNGGRSQRSLFVDTGLDVYQGLIGLNYMGTVSITKHVLPHMIEKKRGKIITISSITGLIGVPLSTGYAASKHALQGFFNSLRIELGPYPDIAVINICPGPVQSKVVENACTEEFVQSVGAKTDQSHKMATDRCVRLILVSAANDLKETWIADQPYLMIYYLWQYAPTWGWWLTQKAGQKRIQNFKSGIDADSTFAFSKKTS</sequence>